<proteinExistence type="inferred from homology"/>
<protein>
    <recommendedName>
        <fullName evidence="10">Flagellar protein FliL</fullName>
    </recommendedName>
</protein>
<comment type="caution">
    <text evidence="11">The sequence shown here is derived from an EMBL/GenBank/DDBJ whole genome shotgun (WGS) entry which is preliminary data.</text>
</comment>
<dbReference type="GO" id="GO:0005886">
    <property type="term" value="C:plasma membrane"/>
    <property type="evidence" value="ECO:0007669"/>
    <property type="project" value="UniProtKB-SubCell"/>
</dbReference>
<comment type="subcellular location">
    <subcellularLocation>
        <location evidence="10">Cell inner membrane</location>
    </subcellularLocation>
    <subcellularLocation>
        <location evidence="2">Cell membrane</location>
        <topology evidence="2">Single-pass membrane protein</topology>
    </subcellularLocation>
</comment>
<evidence type="ECO:0000256" key="2">
    <source>
        <dbReference type="ARBA" id="ARBA00004162"/>
    </source>
</evidence>
<dbReference type="GO" id="GO:0006935">
    <property type="term" value="P:chemotaxis"/>
    <property type="evidence" value="ECO:0007669"/>
    <property type="project" value="UniProtKB-KW"/>
</dbReference>
<evidence type="ECO:0000256" key="3">
    <source>
        <dbReference type="ARBA" id="ARBA00008281"/>
    </source>
</evidence>
<keyword evidence="11" id="KW-0966">Cell projection</keyword>
<dbReference type="GeneID" id="80818369"/>
<evidence type="ECO:0000256" key="6">
    <source>
        <dbReference type="ARBA" id="ARBA00022692"/>
    </source>
</evidence>
<dbReference type="InterPro" id="IPR005503">
    <property type="entry name" value="FliL"/>
</dbReference>
<dbReference type="AlphaFoldDB" id="A0A975WA11"/>
<evidence type="ECO:0000313" key="12">
    <source>
        <dbReference type="Proteomes" id="UP000182932"/>
    </source>
</evidence>
<keyword evidence="11" id="KW-0969">Cilium</keyword>
<dbReference type="Pfam" id="PF03748">
    <property type="entry name" value="FliL"/>
    <property type="match status" value="1"/>
</dbReference>
<evidence type="ECO:0000256" key="4">
    <source>
        <dbReference type="ARBA" id="ARBA00022475"/>
    </source>
</evidence>
<evidence type="ECO:0000313" key="11">
    <source>
        <dbReference type="EMBL" id="SEJ47646.1"/>
    </source>
</evidence>
<keyword evidence="9 10" id="KW-0472">Membrane</keyword>
<evidence type="ECO:0000256" key="7">
    <source>
        <dbReference type="ARBA" id="ARBA00022779"/>
    </source>
</evidence>
<dbReference type="PANTHER" id="PTHR35091">
    <property type="entry name" value="FLAGELLAR PROTEIN FLIL"/>
    <property type="match status" value="1"/>
</dbReference>
<dbReference type="GO" id="GO:0009425">
    <property type="term" value="C:bacterial-type flagellum basal body"/>
    <property type="evidence" value="ECO:0007669"/>
    <property type="project" value="InterPro"/>
</dbReference>
<evidence type="ECO:0000256" key="8">
    <source>
        <dbReference type="ARBA" id="ARBA00022989"/>
    </source>
</evidence>
<keyword evidence="4" id="KW-1003">Cell membrane</keyword>
<dbReference type="EMBL" id="FNYY01000006">
    <property type="protein sequence ID" value="SEJ47646.1"/>
    <property type="molecule type" value="Genomic_DNA"/>
</dbReference>
<keyword evidence="5 10" id="KW-0145">Chemotaxis</keyword>
<dbReference type="PANTHER" id="PTHR35091:SF2">
    <property type="entry name" value="FLAGELLAR PROTEIN FLIL"/>
    <property type="match status" value="1"/>
</dbReference>
<evidence type="ECO:0000256" key="10">
    <source>
        <dbReference type="RuleBase" id="RU364125"/>
    </source>
</evidence>
<gene>
    <name evidence="11" type="ORF">SAMN04487940_106112</name>
</gene>
<accession>A0A975WA11</accession>
<dbReference type="RefSeq" id="WP_074836526.1">
    <property type="nucleotide sequence ID" value="NZ_FNYY01000006.1"/>
</dbReference>
<keyword evidence="7 10" id="KW-0283">Flagellar rotation</keyword>
<keyword evidence="6 10" id="KW-0812">Transmembrane</keyword>
<name>A0A975WA11_9RHOB</name>
<keyword evidence="12" id="KW-1185">Reference proteome</keyword>
<reference evidence="11 12" key="1">
    <citation type="submission" date="2016-10" db="EMBL/GenBank/DDBJ databases">
        <authorList>
            <person name="Varghese N."/>
            <person name="Submissions S."/>
        </authorList>
    </citation>
    <scope>NUCLEOTIDE SEQUENCE [LARGE SCALE GENOMIC DNA]</scope>
    <source>
        <strain evidence="11 12">FF3</strain>
    </source>
</reference>
<keyword evidence="11" id="KW-0282">Flagellum</keyword>
<evidence type="ECO:0000256" key="5">
    <source>
        <dbReference type="ARBA" id="ARBA00022500"/>
    </source>
</evidence>
<comment type="similarity">
    <text evidence="3 10">Belongs to the FliL family.</text>
</comment>
<organism evidence="11 12">
    <name type="scientific">Marinovum algicola</name>
    <dbReference type="NCBI Taxonomy" id="42444"/>
    <lineage>
        <taxon>Bacteria</taxon>
        <taxon>Pseudomonadati</taxon>
        <taxon>Pseudomonadota</taxon>
        <taxon>Alphaproteobacteria</taxon>
        <taxon>Rhodobacterales</taxon>
        <taxon>Roseobacteraceae</taxon>
        <taxon>Marinovum</taxon>
    </lineage>
</organism>
<comment type="function">
    <text evidence="1 10">Controls the rotational direction of flagella during chemotaxis.</text>
</comment>
<dbReference type="GO" id="GO:0071978">
    <property type="term" value="P:bacterial-type flagellum-dependent swarming motility"/>
    <property type="evidence" value="ECO:0007669"/>
    <property type="project" value="TreeGrafter"/>
</dbReference>
<evidence type="ECO:0000256" key="1">
    <source>
        <dbReference type="ARBA" id="ARBA00002254"/>
    </source>
</evidence>
<dbReference type="Proteomes" id="UP000182932">
    <property type="component" value="Unassembled WGS sequence"/>
</dbReference>
<keyword evidence="8 10" id="KW-1133">Transmembrane helix</keyword>
<feature type="transmembrane region" description="Helical" evidence="10">
    <location>
        <begin position="17"/>
        <end position="37"/>
    </location>
</feature>
<sequence>MSDAEIEERPVRKKSKLPLILGVVLALAGGGGGFFAVQSGMILAAPSDAPHAEAAETKPKAAALLPDVAFVPLDPMVISLPGGGTRHLRFTAQLEVPTAAQSDVELLLPRVVDVFNSYLRAVEVADLEEPTALLRFRSHLLRRAQLVLGDERVSNLLVMEFVVN</sequence>
<keyword evidence="10" id="KW-0997">Cell inner membrane</keyword>
<evidence type="ECO:0000256" key="9">
    <source>
        <dbReference type="ARBA" id="ARBA00023136"/>
    </source>
</evidence>